<feature type="domain" description="Tail specific protease" evidence="1">
    <location>
        <begin position="308"/>
        <end position="495"/>
    </location>
</feature>
<evidence type="ECO:0000313" key="3">
    <source>
        <dbReference type="Proteomes" id="UP000236737"/>
    </source>
</evidence>
<dbReference type="InterPro" id="IPR005151">
    <property type="entry name" value="Tail-specific_protease"/>
</dbReference>
<reference evidence="3" key="1">
    <citation type="submission" date="2016-10" db="EMBL/GenBank/DDBJ databases">
        <authorList>
            <person name="Varghese N."/>
            <person name="Submissions S."/>
        </authorList>
    </citation>
    <scope>NUCLEOTIDE SEQUENCE [LARGE SCALE GENOMIC DNA]</scope>
    <source>
        <strain evidence="3">CGMCC 1.9230</strain>
    </source>
</reference>
<keyword evidence="3" id="KW-1185">Reference proteome</keyword>
<dbReference type="SMART" id="SM00245">
    <property type="entry name" value="TSPc"/>
    <property type="match status" value="1"/>
</dbReference>
<accession>A0A1H5ZGG1</accession>
<dbReference type="SUPFAM" id="SSF52096">
    <property type="entry name" value="ClpP/crotonase"/>
    <property type="match status" value="1"/>
</dbReference>
<dbReference type="GO" id="GO:0030288">
    <property type="term" value="C:outer membrane-bounded periplasmic space"/>
    <property type="evidence" value="ECO:0007669"/>
    <property type="project" value="TreeGrafter"/>
</dbReference>
<organism evidence="2 3">
    <name type="scientific">Flavobacterium urumqiense</name>
    <dbReference type="NCBI Taxonomy" id="935224"/>
    <lineage>
        <taxon>Bacteria</taxon>
        <taxon>Pseudomonadati</taxon>
        <taxon>Bacteroidota</taxon>
        <taxon>Flavobacteriia</taxon>
        <taxon>Flavobacteriales</taxon>
        <taxon>Flavobacteriaceae</taxon>
        <taxon>Flavobacterium</taxon>
    </lineage>
</organism>
<sequence length="527" mass="60263">MKKIFILVLVSLLFFQCTSIKNHNKHLNDLISEEDLKSDVDFTYKKLQRLHPNLYWYISKKDLDYKFDSLKTTIRNPMTSLKFYKKLSPVIAAVRQGHMFLYPATKLKTKKETKALLKKGTGPFSQFDLDYFNDKLYVIKNKSYDKSIKAGTEIVDINGTKPKDLIQEYNKFYTSDGYNTTLKTRSSGKRFSSFFTTQNGIKDSLRFNLKFNDSLKVVTIKRQKDDTTEKKNKKVKKRLTEIERAKLKAIKKKKIVNGYNSDLKNYNRNLHFEEKDSSVAIMKIRGFKIGDFRTFYKESFSTIQNYKSTTFVLDLRDNGGGRVTEINNLYSYLSDSTFVFLDKSEVVSKSSLFGGAYFNGGTFAVKTIKTIFSPLLYTYLLLTVHEDNNGKNIYATQTKPQKVNKNSFKGKVYVLINGMSFSASSIISSNLKGSKRATFVGEETGGAYNGTVAGFMPLVKLPNSELKIRIGLMLIAPHYKTEINGRGIFPDVTIIPTLQDRIKGNDPEMDWILNDVKSTLSEIPKTK</sequence>
<dbReference type="AlphaFoldDB" id="A0A1H5ZGG1"/>
<dbReference type="GO" id="GO:0007165">
    <property type="term" value="P:signal transduction"/>
    <property type="evidence" value="ECO:0007669"/>
    <property type="project" value="TreeGrafter"/>
</dbReference>
<dbReference type="GO" id="GO:0008236">
    <property type="term" value="F:serine-type peptidase activity"/>
    <property type="evidence" value="ECO:0007669"/>
    <property type="project" value="InterPro"/>
</dbReference>
<name>A0A1H5ZGG1_9FLAO</name>
<dbReference type="OrthoDB" id="5480566at2"/>
<dbReference type="Gene3D" id="3.90.226.10">
    <property type="entry name" value="2-enoyl-CoA Hydratase, Chain A, domain 1"/>
    <property type="match status" value="1"/>
</dbReference>
<dbReference type="EMBL" id="FNVP01000010">
    <property type="protein sequence ID" value="SEG35144.1"/>
    <property type="molecule type" value="Genomic_DNA"/>
</dbReference>
<dbReference type="GO" id="GO:0004175">
    <property type="term" value="F:endopeptidase activity"/>
    <property type="evidence" value="ECO:0007669"/>
    <property type="project" value="TreeGrafter"/>
</dbReference>
<evidence type="ECO:0000313" key="2">
    <source>
        <dbReference type="EMBL" id="SEG35144.1"/>
    </source>
</evidence>
<evidence type="ECO:0000259" key="1">
    <source>
        <dbReference type="SMART" id="SM00245"/>
    </source>
</evidence>
<dbReference type="PANTHER" id="PTHR32060">
    <property type="entry name" value="TAIL-SPECIFIC PROTEASE"/>
    <property type="match status" value="1"/>
</dbReference>
<dbReference type="GO" id="GO:0006508">
    <property type="term" value="P:proteolysis"/>
    <property type="evidence" value="ECO:0007669"/>
    <property type="project" value="InterPro"/>
</dbReference>
<dbReference type="Proteomes" id="UP000236737">
    <property type="component" value="Unassembled WGS sequence"/>
</dbReference>
<dbReference type="RefSeq" id="WP_104000435.1">
    <property type="nucleotide sequence ID" value="NZ_FNVP01000010.1"/>
</dbReference>
<dbReference type="Pfam" id="PF03572">
    <property type="entry name" value="Peptidase_S41"/>
    <property type="match status" value="1"/>
</dbReference>
<dbReference type="PANTHER" id="PTHR32060:SF30">
    <property type="entry name" value="CARBOXY-TERMINAL PROCESSING PROTEASE CTPA"/>
    <property type="match status" value="1"/>
</dbReference>
<proteinExistence type="predicted"/>
<dbReference type="InterPro" id="IPR029045">
    <property type="entry name" value="ClpP/crotonase-like_dom_sf"/>
</dbReference>
<gene>
    <name evidence="2" type="ORF">SAMN04488130_11039</name>
</gene>
<protein>
    <submittedName>
        <fullName evidence="2">Peptidase family S41</fullName>
    </submittedName>
</protein>